<sequence length="152" mass="17607">MNRYYRQIDYSKFDKNMEEFVNENHIKSDTGYIIITSTKDKLTYILKKVDYRFKVLHVWSSTVGKSSTPTIKGIFKSGIKYPAIGGEKSSAKYAMNIVDDYYYHSILYDPKGLYVIDDRLGVAISMGCIRLATENARWMYDNIPINTTIIIK</sequence>
<evidence type="ECO:0000256" key="4">
    <source>
        <dbReference type="ARBA" id="ARBA00022984"/>
    </source>
</evidence>
<dbReference type="GO" id="GO:0071555">
    <property type="term" value="P:cell wall organization"/>
    <property type="evidence" value="ECO:0007669"/>
    <property type="project" value="UniProtKB-UniRule"/>
</dbReference>
<feature type="active site" description="Proton donor/acceptor" evidence="6">
    <location>
        <position position="104"/>
    </location>
</feature>
<dbReference type="InterPro" id="IPR005490">
    <property type="entry name" value="LD_TPept_cat_dom"/>
</dbReference>
<evidence type="ECO:0000256" key="5">
    <source>
        <dbReference type="ARBA" id="ARBA00023316"/>
    </source>
</evidence>
<evidence type="ECO:0000256" key="1">
    <source>
        <dbReference type="ARBA" id="ARBA00004752"/>
    </source>
</evidence>
<dbReference type="UniPathway" id="UPA00219"/>
<accession>A0A2P2BSC8</accession>
<evidence type="ECO:0000256" key="3">
    <source>
        <dbReference type="ARBA" id="ARBA00022960"/>
    </source>
</evidence>
<dbReference type="EMBL" id="LN650648">
    <property type="protein sequence ID" value="CEI73277.1"/>
    <property type="molecule type" value="Genomic_DNA"/>
</dbReference>
<dbReference type="AlphaFoldDB" id="A0A2P2BSC8"/>
<dbReference type="CDD" id="cd16913">
    <property type="entry name" value="YkuD_like"/>
    <property type="match status" value="1"/>
</dbReference>
<evidence type="ECO:0000256" key="2">
    <source>
        <dbReference type="ARBA" id="ARBA00022679"/>
    </source>
</evidence>
<gene>
    <name evidence="8" type="ORF">FRIFI_1744</name>
</gene>
<dbReference type="PROSITE" id="PS52029">
    <property type="entry name" value="LD_TPASE"/>
    <property type="match status" value="1"/>
</dbReference>
<dbReference type="Pfam" id="PF03734">
    <property type="entry name" value="YkuD"/>
    <property type="match status" value="1"/>
</dbReference>
<feature type="active site" description="Nucleophile" evidence="6">
    <location>
        <position position="128"/>
    </location>
</feature>
<evidence type="ECO:0000259" key="7">
    <source>
        <dbReference type="PROSITE" id="PS52029"/>
    </source>
</evidence>
<dbReference type="GO" id="GO:0016740">
    <property type="term" value="F:transferase activity"/>
    <property type="evidence" value="ECO:0007669"/>
    <property type="project" value="UniProtKB-KW"/>
</dbReference>
<proteinExistence type="predicted"/>
<dbReference type="Proteomes" id="UP000245695">
    <property type="component" value="Chromosome 1"/>
</dbReference>
<evidence type="ECO:0000313" key="8">
    <source>
        <dbReference type="EMBL" id="CEI73277.1"/>
    </source>
</evidence>
<dbReference type="SUPFAM" id="SSF141523">
    <property type="entry name" value="L,D-transpeptidase catalytic domain-like"/>
    <property type="match status" value="1"/>
</dbReference>
<evidence type="ECO:0000256" key="6">
    <source>
        <dbReference type="PROSITE-ProRule" id="PRU01373"/>
    </source>
</evidence>
<evidence type="ECO:0000313" key="9">
    <source>
        <dbReference type="Proteomes" id="UP000245695"/>
    </source>
</evidence>
<keyword evidence="4 6" id="KW-0573">Peptidoglycan synthesis</keyword>
<dbReference type="GO" id="GO:0009252">
    <property type="term" value="P:peptidoglycan biosynthetic process"/>
    <property type="evidence" value="ECO:0007669"/>
    <property type="project" value="UniProtKB-UniPathway"/>
</dbReference>
<dbReference type="InterPro" id="IPR038063">
    <property type="entry name" value="Transpep_catalytic_dom"/>
</dbReference>
<comment type="pathway">
    <text evidence="1 6">Cell wall biogenesis; peptidoglycan biosynthesis.</text>
</comment>
<keyword evidence="5 6" id="KW-0961">Cell wall biogenesis/degradation</keyword>
<keyword evidence="2 8" id="KW-0808">Transferase</keyword>
<dbReference type="KEGG" id="rhom:FRIFI_1744"/>
<reference evidence="8 9" key="1">
    <citation type="submission" date="2014-09" db="EMBL/GenBank/DDBJ databases">
        <authorList>
            <person name="Hornung B.V."/>
        </authorList>
    </citation>
    <scope>NUCLEOTIDE SEQUENCE [LARGE SCALE GENOMIC DNA]</scope>
    <source>
        <strain evidence="8 9">FRIFI</strain>
    </source>
</reference>
<dbReference type="GO" id="GO:0008360">
    <property type="term" value="P:regulation of cell shape"/>
    <property type="evidence" value="ECO:0007669"/>
    <property type="project" value="UniProtKB-UniRule"/>
</dbReference>
<keyword evidence="9" id="KW-1185">Reference proteome</keyword>
<protein>
    <submittedName>
        <fullName evidence="8">SH3 domain protein</fullName>
        <ecNumber evidence="8">2.-.-.-</ecNumber>
    </submittedName>
</protein>
<keyword evidence="3 6" id="KW-0133">Cell shape</keyword>
<dbReference type="RefSeq" id="WP_092925198.1">
    <property type="nucleotide sequence ID" value="NZ_FJTZ01000012.1"/>
</dbReference>
<dbReference type="Gene3D" id="2.40.440.10">
    <property type="entry name" value="L,D-transpeptidase catalytic domain-like"/>
    <property type="match status" value="1"/>
</dbReference>
<name>A0A2P2BSC8_9FIRM</name>
<feature type="domain" description="L,D-TPase catalytic" evidence="7">
    <location>
        <begin position="32"/>
        <end position="152"/>
    </location>
</feature>
<organism evidence="8 9">
    <name type="scientific">Romboutsia hominis</name>
    <dbReference type="NCBI Taxonomy" id="1507512"/>
    <lineage>
        <taxon>Bacteria</taxon>
        <taxon>Bacillati</taxon>
        <taxon>Bacillota</taxon>
        <taxon>Clostridia</taxon>
        <taxon>Peptostreptococcales</taxon>
        <taxon>Peptostreptococcaceae</taxon>
        <taxon>Romboutsia</taxon>
    </lineage>
</organism>
<dbReference type="EC" id="2.-.-.-" evidence="8"/>